<dbReference type="Pfam" id="PF13268">
    <property type="entry name" value="DUF4059"/>
    <property type="match status" value="1"/>
</dbReference>
<keyword evidence="1" id="KW-1133">Transmembrane helix</keyword>
<dbReference type="RefSeq" id="WP_380430638.1">
    <property type="nucleotide sequence ID" value="NZ_JBHSAC010000035.1"/>
</dbReference>
<dbReference type="InterPro" id="IPR025134">
    <property type="entry name" value="DUF4059"/>
</dbReference>
<comment type="caution">
    <text evidence="2">The sequence shown here is derived from an EMBL/GenBank/DDBJ whole genome shotgun (WGS) entry which is preliminary data.</text>
</comment>
<dbReference type="Proteomes" id="UP001595901">
    <property type="component" value="Unassembled WGS sequence"/>
</dbReference>
<gene>
    <name evidence="2" type="ORF">ACFOSE_03635</name>
</gene>
<sequence>MLTTIFKFYLQGLFLALIFVILAVIFWISYRALKLKDKTVSERQNTLYDGIMMALISIPVLSFAFMAIILIIKSS</sequence>
<evidence type="ECO:0000256" key="1">
    <source>
        <dbReference type="SAM" id="Phobius"/>
    </source>
</evidence>
<feature type="transmembrane region" description="Helical" evidence="1">
    <location>
        <begin position="12"/>
        <end position="30"/>
    </location>
</feature>
<protein>
    <submittedName>
        <fullName evidence="2">DUF4059 family protein</fullName>
    </submittedName>
</protein>
<keyword evidence="1" id="KW-0812">Transmembrane</keyword>
<reference evidence="3" key="1">
    <citation type="journal article" date="2019" name="Int. J. Syst. Evol. Microbiol.">
        <title>The Global Catalogue of Microorganisms (GCM) 10K type strain sequencing project: providing services to taxonomists for standard genome sequencing and annotation.</title>
        <authorList>
            <consortium name="The Broad Institute Genomics Platform"/>
            <consortium name="The Broad Institute Genome Sequencing Center for Infectious Disease"/>
            <person name="Wu L."/>
            <person name="Ma J."/>
        </authorList>
    </citation>
    <scope>NUCLEOTIDE SEQUENCE [LARGE SCALE GENOMIC DNA]</scope>
    <source>
        <strain evidence="3">CCUG 58728</strain>
    </source>
</reference>
<feature type="transmembrane region" description="Helical" evidence="1">
    <location>
        <begin position="50"/>
        <end position="72"/>
    </location>
</feature>
<keyword evidence="1" id="KW-0472">Membrane</keyword>
<proteinExistence type="predicted"/>
<organism evidence="2 3">
    <name type="scientific">Streptococcus dentapri</name>
    <dbReference type="NCBI Taxonomy" id="573564"/>
    <lineage>
        <taxon>Bacteria</taxon>
        <taxon>Bacillati</taxon>
        <taxon>Bacillota</taxon>
        <taxon>Bacilli</taxon>
        <taxon>Lactobacillales</taxon>
        <taxon>Streptococcaceae</taxon>
        <taxon>Streptococcus</taxon>
    </lineage>
</organism>
<evidence type="ECO:0000313" key="3">
    <source>
        <dbReference type="Proteomes" id="UP001595901"/>
    </source>
</evidence>
<accession>A0ABV8D0T7</accession>
<name>A0ABV8D0T7_9STRE</name>
<dbReference type="EMBL" id="JBHSAC010000035">
    <property type="protein sequence ID" value="MFC3931881.1"/>
    <property type="molecule type" value="Genomic_DNA"/>
</dbReference>
<keyword evidence="3" id="KW-1185">Reference proteome</keyword>
<evidence type="ECO:0000313" key="2">
    <source>
        <dbReference type="EMBL" id="MFC3931881.1"/>
    </source>
</evidence>